<dbReference type="EMBL" id="BJWG01000004">
    <property type="protein sequence ID" value="GEL94586.1"/>
    <property type="molecule type" value="Genomic_DNA"/>
</dbReference>
<dbReference type="SUPFAM" id="SSF46689">
    <property type="entry name" value="Homeodomain-like"/>
    <property type="match status" value="1"/>
</dbReference>
<protein>
    <submittedName>
        <fullName evidence="7">TetR family transcriptional regulator</fullName>
    </submittedName>
</protein>
<dbReference type="GO" id="GO:0045892">
    <property type="term" value="P:negative regulation of DNA-templated transcription"/>
    <property type="evidence" value="ECO:0007669"/>
    <property type="project" value="UniProtKB-ARBA"/>
</dbReference>
<dbReference type="Gene3D" id="1.10.357.10">
    <property type="entry name" value="Tetracycline Repressor, domain 2"/>
    <property type="match status" value="1"/>
</dbReference>
<dbReference type="PANTHER" id="PTHR30055:SF160">
    <property type="entry name" value="TRANSCRIPTIONAL REGULATORY PROTEIN (PROBABLY ASNC-FAMILY)-RELATED"/>
    <property type="match status" value="1"/>
</dbReference>
<evidence type="ECO:0000256" key="4">
    <source>
        <dbReference type="PROSITE-ProRule" id="PRU00335"/>
    </source>
</evidence>
<evidence type="ECO:0000259" key="6">
    <source>
        <dbReference type="PROSITE" id="PS50977"/>
    </source>
</evidence>
<dbReference type="PROSITE" id="PS01081">
    <property type="entry name" value="HTH_TETR_1"/>
    <property type="match status" value="1"/>
</dbReference>
<dbReference type="PROSITE" id="PS50977">
    <property type="entry name" value="HTH_TETR_2"/>
    <property type="match status" value="1"/>
</dbReference>
<dbReference type="GO" id="GO:0000976">
    <property type="term" value="F:transcription cis-regulatory region binding"/>
    <property type="evidence" value="ECO:0007669"/>
    <property type="project" value="TreeGrafter"/>
</dbReference>
<name>A0A511J9B8_9CELL</name>
<feature type="domain" description="HTH tetR-type" evidence="6">
    <location>
        <begin position="31"/>
        <end position="91"/>
    </location>
</feature>
<feature type="region of interest" description="Disordered" evidence="5">
    <location>
        <begin position="1"/>
        <end position="29"/>
    </location>
</feature>
<keyword evidence="8" id="KW-1185">Reference proteome</keyword>
<proteinExistence type="predicted"/>
<organism evidence="7 8">
    <name type="scientific">Cellulomonas composti</name>
    <dbReference type="NCBI Taxonomy" id="266130"/>
    <lineage>
        <taxon>Bacteria</taxon>
        <taxon>Bacillati</taxon>
        <taxon>Actinomycetota</taxon>
        <taxon>Actinomycetes</taxon>
        <taxon>Micrococcales</taxon>
        <taxon>Cellulomonadaceae</taxon>
        <taxon>Cellulomonas</taxon>
    </lineage>
</organism>
<evidence type="ECO:0000256" key="2">
    <source>
        <dbReference type="ARBA" id="ARBA00023125"/>
    </source>
</evidence>
<keyword evidence="1" id="KW-0805">Transcription regulation</keyword>
<dbReference type="InterPro" id="IPR050109">
    <property type="entry name" value="HTH-type_TetR-like_transc_reg"/>
</dbReference>
<dbReference type="InterPro" id="IPR001647">
    <property type="entry name" value="HTH_TetR"/>
</dbReference>
<dbReference type="SUPFAM" id="SSF48498">
    <property type="entry name" value="Tetracyclin repressor-like, C-terminal domain"/>
    <property type="match status" value="1"/>
</dbReference>
<accession>A0A511J9B8</accession>
<keyword evidence="2 4" id="KW-0238">DNA-binding</keyword>
<keyword evidence="3" id="KW-0804">Transcription</keyword>
<dbReference type="InterPro" id="IPR023772">
    <property type="entry name" value="DNA-bd_HTH_TetR-type_CS"/>
</dbReference>
<sequence>MPFTDRRYHHGMTEASFDPQSRERGPRMARDERRAQVLRIAQELFSSEGYHHVSMDDIADRAQVSKPVLYRHFPSKLDLYLAVVDQRGDDLLATVGHAVAPIEHGPVRPGDGRDVIAAIVRAYMSFVEAAGESSALLFESDVTHDDDVRARVERASSEVARRIASVLEPVTGLPAAECLVIAVSLISLAQGAATYRFRQGPELDAEQTAELVTRLAWAGVAGLVRDDFEYDEG</sequence>
<evidence type="ECO:0000256" key="3">
    <source>
        <dbReference type="ARBA" id="ARBA00023163"/>
    </source>
</evidence>
<feature type="DNA-binding region" description="H-T-H motif" evidence="4">
    <location>
        <begin position="54"/>
        <end position="73"/>
    </location>
</feature>
<evidence type="ECO:0000313" key="8">
    <source>
        <dbReference type="Proteomes" id="UP000321720"/>
    </source>
</evidence>
<feature type="compositionally biased region" description="Basic and acidic residues" evidence="5">
    <location>
        <begin position="20"/>
        <end position="29"/>
    </location>
</feature>
<dbReference type="Pfam" id="PF00440">
    <property type="entry name" value="TetR_N"/>
    <property type="match status" value="1"/>
</dbReference>
<dbReference type="InterPro" id="IPR009057">
    <property type="entry name" value="Homeodomain-like_sf"/>
</dbReference>
<evidence type="ECO:0000256" key="5">
    <source>
        <dbReference type="SAM" id="MobiDB-lite"/>
    </source>
</evidence>
<dbReference type="PRINTS" id="PR00455">
    <property type="entry name" value="HTHTETR"/>
</dbReference>
<evidence type="ECO:0000313" key="7">
    <source>
        <dbReference type="EMBL" id="GEL94586.1"/>
    </source>
</evidence>
<comment type="caution">
    <text evidence="7">The sequence shown here is derived from an EMBL/GenBank/DDBJ whole genome shotgun (WGS) entry which is preliminary data.</text>
</comment>
<dbReference type="InterPro" id="IPR036271">
    <property type="entry name" value="Tet_transcr_reg_TetR-rel_C_sf"/>
</dbReference>
<dbReference type="AlphaFoldDB" id="A0A511J9B8"/>
<reference evidence="7 8" key="1">
    <citation type="submission" date="2019-07" db="EMBL/GenBank/DDBJ databases">
        <title>Whole genome shotgun sequence of Cellulomonas composti NBRC 100758.</title>
        <authorList>
            <person name="Hosoyama A."/>
            <person name="Uohara A."/>
            <person name="Ohji S."/>
            <person name="Ichikawa N."/>
        </authorList>
    </citation>
    <scope>NUCLEOTIDE SEQUENCE [LARGE SCALE GENOMIC DNA]</scope>
    <source>
        <strain evidence="7 8">NBRC 100758</strain>
    </source>
</reference>
<gene>
    <name evidence="7" type="ORF">CCO02nite_12440</name>
</gene>
<dbReference type="GO" id="GO:0003700">
    <property type="term" value="F:DNA-binding transcription factor activity"/>
    <property type="evidence" value="ECO:0007669"/>
    <property type="project" value="TreeGrafter"/>
</dbReference>
<dbReference type="PANTHER" id="PTHR30055">
    <property type="entry name" value="HTH-TYPE TRANSCRIPTIONAL REGULATOR RUTR"/>
    <property type="match status" value="1"/>
</dbReference>
<dbReference type="Proteomes" id="UP000321720">
    <property type="component" value="Unassembled WGS sequence"/>
</dbReference>
<evidence type="ECO:0000256" key="1">
    <source>
        <dbReference type="ARBA" id="ARBA00023015"/>
    </source>
</evidence>
<dbReference type="FunFam" id="1.10.10.60:FF:000141">
    <property type="entry name" value="TetR family transcriptional regulator"/>
    <property type="match status" value="1"/>
</dbReference>